<feature type="compositionally biased region" description="Low complexity" evidence="1">
    <location>
        <begin position="93"/>
        <end position="106"/>
    </location>
</feature>
<evidence type="ECO:0000313" key="2">
    <source>
        <dbReference type="EnsemblPlants" id="TuG1812G0100001803.01.T01"/>
    </source>
</evidence>
<feature type="region of interest" description="Disordered" evidence="1">
    <location>
        <begin position="93"/>
        <end position="114"/>
    </location>
</feature>
<sequence length="114" mass="12808">MQYTSTASAASQVVVLPIPSPPLPLLRTHRLRRAGRPIHLYGRRRHWCMSIHADHGRHHPRQRPRLLRHAPHRDLLQGKDGGEAVSMASWSASTMAGSSMARASASRSHRLMEQ</sequence>
<organism evidence="2 3">
    <name type="scientific">Triticum urartu</name>
    <name type="common">Red wild einkorn</name>
    <name type="synonym">Crithodium urartu</name>
    <dbReference type="NCBI Taxonomy" id="4572"/>
    <lineage>
        <taxon>Eukaryota</taxon>
        <taxon>Viridiplantae</taxon>
        <taxon>Streptophyta</taxon>
        <taxon>Embryophyta</taxon>
        <taxon>Tracheophyta</taxon>
        <taxon>Spermatophyta</taxon>
        <taxon>Magnoliopsida</taxon>
        <taxon>Liliopsida</taxon>
        <taxon>Poales</taxon>
        <taxon>Poaceae</taxon>
        <taxon>BOP clade</taxon>
        <taxon>Pooideae</taxon>
        <taxon>Triticodae</taxon>
        <taxon>Triticeae</taxon>
        <taxon>Triticinae</taxon>
        <taxon>Triticum</taxon>
    </lineage>
</organism>
<protein>
    <submittedName>
        <fullName evidence="2">Uncharacterized protein</fullName>
    </submittedName>
</protein>
<dbReference type="Proteomes" id="UP000015106">
    <property type="component" value="Chromosome 1"/>
</dbReference>
<reference evidence="2" key="3">
    <citation type="submission" date="2022-06" db="UniProtKB">
        <authorList>
            <consortium name="EnsemblPlants"/>
        </authorList>
    </citation>
    <scope>IDENTIFICATION</scope>
</reference>
<keyword evidence="3" id="KW-1185">Reference proteome</keyword>
<dbReference type="AlphaFoldDB" id="A0A8R7P3G4"/>
<reference evidence="3" key="1">
    <citation type="journal article" date="2013" name="Nature">
        <title>Draft genome of the wheat A-genome progenitor Triticum urartu.</title>
        <authorList>
            <person name="Ling H.Q."/>
            <person name="Zhao S."/>
            <person name="Liu D."/>
            <person name="Wang J."/>
            <person name="Sun H."/>
            <person name="Zhang C."/>
            <person name="Fan H."/>
            <person name="Li D."/>
            <person name="Dong L."/>
            <person name="Tao Y."/>
            <person name="Gao C."/>
            <person name="Wu H."/>
            <person name="Li Y."/>
            <person name="Cui Y."/>
            <person name="Guo X."/>
            <person name="Zheng S."/>
            <person name="Wang B."/>
            <person name="Yu K."/>
            <person name="Liang Q."/>
            <person name="Yang W."/>
            <person name="Lou X."/>
            <person name="Chen J."/>
            <person name="Feng M."/>
            <person name="Jian J."/>
            <person name="Zhang X."/>
            <person name="Luo G."/>
            <person name="Jiang Y."/>
            <person name="Liu J."/>
            <person name="Wang Z."/>
            <person name="Sha Y."/>
            <person name="Zhang B."/>
            <person name="Wu H."/>
            <person name="Tang D."/>
            <person name="Shen Q."/>
            <person name="Xue P."/>
            <person name="Zou S."/>
            <person name="Wang X."/>
            <person name="Liu X."/>
            <person name="Wang F."/>
            <person name="Yang Y."/>
            <person name="An X."/>
            <person name="Dong Z."/>
            <person name="Zhang K."/>
            <person name="Zhang X."/>
            <person name="Luo M.C."/>
            <person name="Dvorak J."/>
            <person name="Tong Y."/>
            <person name="Wang J."/>
            <person name="Yang H."/>
            <person name="Li Z."/>
            <person name="Wang D."/>
            <person name="Zhang A."/>
            <person name="Wang J."/>
        </authorList>
    </citation>
    <scope>NUCLEOTIDE SEQUENCE</scope>
    <source>
        <strain evidence="3">cv. G1812</strain>
    </source>
</reference>
<evidence type="ECO:0000313" key="3">
    <source>
        <dbReference type="Proteomes" id="UP000015106"/>
    </source>
</evidence>
<accession>A0A8R7P3G4</accession>
<dbReference type="EnsemblPlants" id="TuG1812G0100001803.01.T02">
    <property type="protein sequence ID" value="TuG1812G0100001803.01.T02"/>
    <property type="gene ID" value="TuG1812G0100001803.01"/>
</dbReference>
<name>A0A8R7P3G4_TRIUA</name>
<dbReference type="Gramene" id="TuG1812G0100001803.01.T02">
    <property type="protein sequence ID" value="TuG1812G0100001803.01.T02"/>
    <property type="gene ID" value="TuG1812G0100001803.01"/>
</dbReference>
<proteinExistence type="predicted"/>
<dbReference type="Gramene" id="TuG1812G0100001803.01.T01">
    <property type="protein sequence ID" value="TuG1812G0100001803.01.T01"/>
    <property type="gene ID" value="TuG1812G0100001803.01"/>
</dbReference>
<dbReference type="EnsemblPlants" id="TuG1812G0100001803.01.T01">
    <property type="protein sequence ID" value="TuG1812G0100001803.01.T01"/>
    <property type="gene ID" value="TuG1812G0100001803.01"/>
</dbReference>
<reference evidence="2" key="2">
    <citation type="submission" date="2018-03" db="EMBL/GenBank/DDBJ databases">
        <title>The Triticum urartu genome reveals the dynamic nature of wheat genome evolution.</title>
        <authorList>
            <person name="Ling H."/>
            <person name="Ma B."/>
            <person name="Shi X."/>
            <person name="Liu H."/>
            <person name="Dong L."/>
            <person name="Sun H."/>
            <person name="Cao Y."/>
            <person name="Gao Q."/>
            <person name="Zheng S."/>
            <person name="Li Y."/>
            <person name="Yu Y."/>
            <person name="Du H."/>
            <person name="Qi M."/>
            <person name="Li Y."/>
            <person name="Yu H."/>
            <person name="Cui Y."/>
            <person name="Wang N."/>
            <person name="Chen C."/>
            <person name="Wu H."/>
            <person name="Zhao Y."/>
            <person name="Zhang J."/>
            <person name="Li Y."/>
            <person name="Zhou W."/>
            <person name="Zhang B."/>
            <person name="Hu W."/>
            <person name="Eijk M."/>
            <person name="Tang J."/>
            <person name="Witsenboer H."/>
            <person name="Zhao S."/>
            <person name="Li Z."/>
            <person name="Zhang A."/>
            <person name="Wang D."/>
            <person name="Liang C."/>
        </authorList>
    </citation>
    <scope>NUCLEOTIDE SEQUENCE [LARGE SCALE GENOMIC DNA]</scope>
    <source>
        <strain evidence="2">cv. G1812</strain>
    </source>
</reference>
<evidence type="ECO:0000256" key="1">
    <source>
        <dbReference type="SAM" id="MobiDB-lite"/>
    </source>
</evidence>